<proteinExistence type="inferred from homology"/>
<dbReference type="InterPro" id="IPR037041">
    <property type="entry name" value="Trigger_fac_C_sf"/>
</dbReference>
<evidence type="ECO:0000256" key="5">
    <source>
        <dbReference type="ARBA" id="ARBA00023110"/>
    </source>
</evidence>
<evidence type="ECO:0000256" key="8">
    <source>
        <dbReference type="ARBA" id="ARBA00023306"/>
    </source>
</evidence>
<dbReference type="GO" id="GO:0003755">
    <property type="term" value="F:peptidyl-prolyl cis-trans isomerase activity"/>
    <property type="evidence" value="ECO:0007669"/>
    <property type="project" value="UniProtKB-KW"/>
</dbReference>
<dbReference type="InterPro" id="IPR027304">
    <property type="entry name" value="Trigger_fact/SurA_dom_sf"/>
</dbReference>
<protein>
    <recommendedName>
        <fullName evidence="10">peptidylprolyl isomerase</fullName>
        <ecNumber evidence="10">5.2.1.8</ecNumber>
    </recommendedName>
</protein>
<feature type="chain" id="PRO_5039477056" description="peptidylprolyl isomerase" evidence="11">
    <location>
        <begin position="23"/>
        <end position="363"/>
    </location>
</feature>
<organism evidence="13 14">
    <name type="scientific">Clostridium aminobutyricum</name>
    <dbReference type="NCBI Taxonomy" id="33953"/>
    <lineage>
        <taxon>Bacteria</taxon>
        <taxon>Bacillati</taxon>
        <taxon>Bacillota</taxon>
        <taxon>Clostridia</taxon>
        <taxon>Eubacteriales</taxon>
        <taxon>Clostridiaceae</taxon>
        <taxon>Clostridium</taxon>
    </lineage>
</organism>
<dbReference type="AlphaFoldDB" id="A0A939D791"/>
<dbReference type="GO" id="GO:0015031">
    <property type="term" value="P:protein transport"/>
    <property type="evidence" value="ECO:0007669"/>
    <property type="project" value="InterPro"/>
</dbReference>
<dbReference type="PROSITE" id="PS51257">
    <property type="entry name" value="PROKAR_LIPOPROTEIN"/>
    <property type="match status" value="1"/>
</dbReference>
<keyword evidence="7 10" id="KW-0413">Isomerase</keyword>
<comment type="caution">
    <text evidence="13">The sequence shown here is derived from an EMBL/GenBank/DDBJ whole genome shotgun (WGS) entry which is preliminary data.</text>
</comment>
<dbReference type="InterPro" id="IPR046357">
    <property type="entry name" value="PPIase_dom_sf"/>
</dbReference>
<evidence type="ECO:0000256" key="2">
    <source>
        <dbReference type="ARBA" id="ARBA00004496"/>
    </source>
</evidence>
<dbReference type="FunFam" id="3.10.50.40:FF:000001">
    <property type="entry name" value="Trigger factor"/>
    <property type="match status" value="1"/>
</dbReference>
<evidence type="ECO:0000256" key="9">
    <source>
        <dbReference type="ARBA" id="ARBA00024849"/>
    </source>
</evidence>
<dbReference type="SUPFAM" id="SSF109998">
    <property type="entry name" value="Triger factor/SurA peptide-binding domain-like"/>
    <property type="match status" value="1"/>
</dbReference>
<feature type="signal peptide" evidence="11">
    <location>
        <begin position="1"/>
        <end position="22"/>
    </location>
</feature>
<dbReference type="NCBIfam" id="TIGR00115">
    <property type="entry name" value="tig"/>
    <property type="match status" value="1"/>
</dbReference>
<keyword evidence="14" id="KW-1185">Reference proteome</keyword>
<dbReference type="InterPro" id="IPR005215">
    <property type="entry name" value="Trig_fac"/>
</dbReference>
<keyword evidence="6" id="KW-0143">Chaperone</keyword>
<comment type="function">
    <text evidence="9">Involved in protein export. Acts as a chaperone by maintaining the newly synthesized protein in an open conformation. Functions as a peptidyl-prolyl cis-trans isomerase.</text>
</comment>
<evidence type="ECO:0000256" key="1">
    <source>
        <dbReference type="ARBA" id="ARBA00000971"/>
    </source>
</evidence>
<keyword evidence="5 10" id="KW-0697">Rotamase</keyword>
<accession>A0A939D791</accession>
<evidence type="ECO:0000313" key="13">
    <source>
        <dbReference type="EMBL" id="MBN7772809.1"/>
    </source>
</evidence>
<dbReference type="GO" id="GO:0006457">
    <property type="term" value="P:protein folding"/>
    <property type="evidence" value="ECO:0007669"/>
    <property type="project" value="InterPro"/>
</dbReference>
<keyword evidence="8" id="KW-0131">Cell cycle</keyword>
<keyword evidence="4" id="KW-0132">Cell division</keyword>
<feature type="domain" description="PPIase FKBP-type" evidence="12">
    <location>
        <begin position="89"/>
        <end position="179"/>
    </location>
</feature>
<evidence type="ECO:0000259" key="12">
    <source>
        <dbReference type="PROSITE" id="PS50059"/>
    </source>
</evidence>
<dbReference type="Gene3D" id="3.10.50.40">
    <property type="match status" value="1"/>
</dbReference>
<evidence type="ECO:0000256" key="4">
    <source>
        <dbReference type="ARBA" id="ARBA00022618"/>
    </source>
</evidence>
<comment type="similarity">
    <text evidence="3">Belongs to the FKBP-type PPIase family. Tig subfamily.</text>
</comment>
<evidence type="ECO:0000256" key="6">
    <source>
        <dbReference type="ARBA" id="ARBA00023186"/>
    </source>
</evidence>
<evidence type="ECO:0000256" key="10">
    <source>
        <dbReference type="PROSITE-ProRule" id="PRU00277"/>
    </source>
</evidence>
<evidence type="ECO:0000256" key="3">
    <source>
        <dbReference type="ARBA" id="ARBA00005464"/>
    </source>
</evidence>
<dbReference type="GO" id="GO:0051301">
    <property type="term" value="P:cell division"/>
    <property type="evidence" value="ECO:0007669"/>
    <property type="project" value="UniProtKB-KW"/>
</dbReference>
<dbReference type="EMBL" id="JAFJZZ010000001">
    <property type="protein sequence ID" value="MBN7772809.1"/>
    <property type="molecule type" value="Genomic_DNA"/>
</dbReference>
<comment type="catalytic activity">
    <reaction evidence="1 10">
        <text>[protein]-peptidylproline (omega=180) = [protein]-peptidylproline (omega=0)</text>
        <dbReference type="Rhea" id="RHEA:16237"/>
        <dbReference type="Rhea" id="RHEA-COMP:10747"/>
        <dbReference type="Rhea" id="RHEA-COMP:10748"/>
        <dbReference type="ChEBI" id="CHEBI:83833"/>
        <dbReference type="ChEBI" id="CHEBI:83834"/>
        <dbReference type="EC" id="5.2.1.8"/>
    </reaction>
</comment>
<keyword evidence="11" id="KW-0732">Signal</keyword>
<evidence type="ECO:0000256" key="11">
    <source>
        <dbReference type="SAM" id="SignalP"/>
    </source>
</evidence>
<dbReference type="RefSeq" id="WP_206581582.1">
    <property type="nucleotide sequence ID" value="NZ_JAFJZZ010000001.1"/>
</dbReference>
<dbReference type="Proteomes" id="UP000664545">
    <property type="component" value="Unassembled WGS sequence"/>
</dbReference>
<dbReference type="PROSITE" id="PS50059">
    <property type="entry name" value="FKBP_PPIASE"/>
    <property type="match status" value="1"/>
</dbReference>
<dbReference type="EC" id="5.2.1.8" evidence="10"/>
<sequence length="363" mass="40539">MIKTNKKIVSFIMILCLTLSLAACGSKSEDKEPYDYDLSEYVTLGDYTGIKVTEEAISVSGDDVKAEIQNRLQQASTTTEDKEGTAAAGQTVNIAYVGKIDGKEFEGGSTTGTNITLGSSGYIDGFDDGVIGMKVGETKTLNLQFPEDYWGKEVAGKPVDFTVTLNSITVSNVPEYNIDFVKANSKSTTLEEYEKSVKEDLLAQKEANAKQQMQNSVWNTVVDNAKVLKYPDKELKDIKETIKTQYEPYAEQYGMEYADFMEQMLGMTEDEYAKTIVHQEMVIYSIARKEGITINDSEYDKLLKDYMKEQNITSDKEFKAQYGASFEEYVGKANLMKSFMMEKVLDFVVDQSVKVPAEESAKA</sequence>
<dbReference type="SUPFAM" id="SSF54534">
    <property type="entry name" value="FKBP-like"/>
    <property type="match status" value="1"/>
</dbReference>
<name>A0A939D791_CLOAM</name>
<reference evidence="13" key="1">
    <citation type="submission" date="2021-02" db="EMBL/GenBank/DDBJ databases">
        <title>Abyssanaerobacter marinus gen.nov., sp., nov, anaerobic bacterium isolated from the Onnuri vent field of Indian Ocean and suggestion of Mogibacteriaceae fam. nov., and proposal of reclassification of ambiguous this family's genus member.</title>
        <authorList>
            <person name="Kim Y.J."/>
            <person name="Yang J.-A."/>
        </authorList>
    </citation>
    <scope>NUCLEOTIDE SEQUENCE</scope>
    <source>
        <strain evidence="13">DSM 2634</strain>
    </source>
</reference>
<gene>
    <name evidence="13" type="primary">tig</name>
    <name evidence="13" type="ORF">JYB65_05480</name>
</gene>
<dbReference type="Pfam" id="PF00254">
    <property type="entry name" value="FKBP_C"/>
    <property type="match status" value="1"/>
</dbReference>
<evidence type="ECO:0000313" key="14">
    <source>
        <dbReference type="Proteomes" id="UP000664545"/>
    </source>
</evidence>
<dbReference type="InterPro" id="IPR001179">
    <property type="entry name" value="PPIase_FKBP_dom"/>
</dbReference>
<evidence type="ECO:0000256" key="7">
    <source>
        <dbReference type="ARBA" id="ARBA00023235"/>
    </source>
</evidence>
<dbReference type="Gene3D" id="1.10.3120.10">
    <property type="entry name" value="Trigger factor, C-terminal domain"/>
    <property type="match status" value="1"/>
</dbReference>
<dbReference type="Pfam" id="PF05698">
    <property type="entry name" value="Trigger_C"/>
    <property type="match status" value="1"/>
</dbReference>
<comment type="subcellular location">
    <subcellularLocation>
        <location evidence="2">Cytoplasm</location>
    </subcellularLocation>
</comment>
<dbReference type="InterPro" id="IPR008880">
    <property type="entry name" value="Trigger_fac_C"/>
</dbReference>
<dbReference type="GO" id="GO:0005737">
    <property type="term" value="C:cytoplasm"/>
    <property type="evidence" value="ECO:0007669"/>
    <property type="project" value="UniProtKB-SubCell"/>
</dbReference>